<dbReference type="AlphaFoldDB" id="A0A2P8CSQ1"/>
<keyword evidence="11" id="KW-1185">Reference proteome</keyword>
<keyword evidence="5 9" id="KW-1133">Transmembrane helix</keyword>
<evidence type="ECO:0000256" key="5">
    <source>
        <dbReference type="ARBA" id="ARBA00022989"/>
    </source>
</evidence>
<dbReference type="PANTHER" id="PTHR33281">
    <property type="entry name" value="UPF0187 PROTEIN YNEE"/>
    <property type="match status" value="1"/>
</dbReference>
<dbReference type="Proteomes" id="UP000240572">
    <property type="component" value="Unassembled WGS sequence"/>
</dbReference>
<feature type="transmembrane region" description="Helical" evidence="9">
    <location>
        <begin position="20"/>
        <end position="37"/>
    </location>
</feature>
<feature type="transmembrane region" description="Helical" evidence="9">
    <location>
        <begin position="235"/>
        <end position="255"/>
    </location>
</feature>
<evidence type="ECO:0000313" key="10">
    <source>
        <dbReference type="EMBL" id="PSK88003.1"/>
    </source>
</evidence>
<reference evidence="10 11" key="1">
    <citation type="submission" date="2018-03" db="EMBL/GenBank/DDBJ databases">
        <title>Genomic Encyclopedia of Type Strains, Phase III (KMG-III): the genomes of soil and plant-associated and newly described type strains.</title>
        <authorList>
            <person name="Whitman W."/>
        </authorList>
    </citation>
    <scope>NUCLEOTIDE SEQUENCE [LARGE SCALE GENOMIC DNA]</scope>
    <source>
        <strain evidence="10 11">CGMCC 1.12700</strain>
    </source>
</reference>
<evidence type="ECO:0000256" key="2">
    <source>
        <dbReference type="ARBA" id="ARBA00022448"/>
    </source>
</evidence>
<evidence type="ECO:0000256" key="3">
    <source>
        <dbReference type="ARBA" id="ARBA00022475"/>
    </source>
</evidence>
<evidence type="ECO:0000256" key="8">
    <source>
        <dbReference type="ARBA" id="ARBA00034708"/>
    </source>
</evidence>
<dbReference type="InterPro" id="IPR044669">
    <property type="entry name" value="YneE/VCCN1/2-like"/>
</dbReference>
<dbReference type="PANTHER" id="PTHR33281:SF19">
    <property type="entry name" value="VOLTAGE-DEPENDENT ANION CHANNEL-FORMING PROTEIN YNEE"/>
    <property type="match status" value="1"/>
</dbReference>
<organism evidence="10 11">
    <name type="scientific">Taibaiella chishuiensis</name>
    <dbReference type="NCBI Taxonomy" id="1434707"/>
    <lineage>
        <taxon>Bacteria</taxon>
        <taxon>Pseudomonadati</taxon>
        <taxon>Bacteroidota</taxon>
        <taxon>Chitinophagia</taxon>
        <taxon>Chitinophagales</taxon>
        <taxon>Chitinophagaceae</taxon>
        <taxon>Taibaiella</taxon>
    </lineage>
</organism>
<keyword evidence="2" id="KW-0813">Transport</keyword>
<dbReference type="GO" id="GO:0005254">
    <property type="term" value="F:chloride channel activity"/>
    <property type="evidence" value="ECO:0007669"/>
    <property type="project" value="InterPro"/>
</dbReference>
<evidence type="ECO:0000256" key="1">
    <source>
        <dbReference type="ARBA" id="ARBA00004651"/>
    </source>
</evidence>
<dbReference type="OrthoDB" id="445589at2"/>
<comment type="subcellular location">
    <subcellularLocation>
        <location evidence="1">Cell membrane</location>
        <topology evidence="1">Multi-pass membrane protein</topology>
    </subcellularLocation>
</comment>
<keyword evidence="7 9" id="KW-0472">Membrane</keyword>
<dbReference type="EMBL" id="PYGD01000016">
    <property type="protein sequence ID" value="PSK88003.1"/>
    <property type="molecule type" value="Genomic_DNA"/>
</dbReference>
<gene>
    <name evidence="10" type="ORF">B0I18_11634</name>
</gene>
<proteinExistence type="inferred from homology"/>
<comment type="caution">
    <text evidence="10">The sequence shown here is derived from an EMBL/GenBank/DDBJ whole genome shotgun (WGS) entry which is preliminary data.</text>
</comment>
<keyword evidence="4 9" id="KW-0812">Transmembrane</keyword>
<dbReference type="GO" id="GO:0005886">
    <property type="term" value="C:plasma membrane"/>
    <property type="evidence" value="ECO:0007669"/>
    <property type="project" value="UniProtKB-SubCell"/>
</dbReference>
<evidence type="ECO:0000313" key="11">
    <source>
        <dbReference type="Proteomes" id="UP000240572"/>
    </source>
</evidence>
<protein>
    <submittedName>
        <fullName evidence="10">Putative membrane protein</fullName>
    </submittedName>
</protein>
<dbReference type="RefSeq" id="WP_106525373.1">
    <property type="nucleotide sequence ID" value="NZ_PYGD01000016.1"/>
</dbReference>
<name>A0A2P8CSQ1_9BACT</name>
<dbReference type="Pfam" id="PF25539">
    <property type="entry name" value="Bestrophin_2"/>
    <property type="match status" value="1"/>
</dbReference>
<evidence type="ECO:0000256" key="9">
    <source>
        <dbReference type="SAM" id="Phobius"/>
    </source>
</evidence>
<keyword evidence="6" id="KW-0406">Ion transport</keyword>
<accession>A0A2P8CSQ1</accession>
<feature type="transmembrane region" description="Helical" evidence="9">
    <location>
        <begin position="43"/>
        <end position="62"/>
    </location>
</feature>
<feature type="transmembrane region" description="Helical" evidence="9">
    <location>
        <begin position="261"/>
        <end position="281"/>
    </location>
</feature>
<evidence type="ECO:0000256" key="4">
    <source>
        <dbReference type="ARBA" id="ARBA00022692"/>
    </source>
</evidence>
<evidence type="ECO:0000256" key="7">
    <source>
        <dbReference type="ARBA" id="ARBA00023136"/>
    </source>
</evidence>
<sequence length="335" mass="39226">MHAGRRYTFKEFIFWTRRDIYALSILSVIPTVLYYCFGWKWLAIPWVPIALIGTAAAFIVGFRNTQTYNRLWEARQIYGAIVNTSRSWGMMVRGFVKGDITDAALYELHRELIYRHIAWLTALRFQLRESRTWENMKVIKSNVEYSRLYHVAEWEGKLEDELRPFLPAKELEYVLGKKNRATHIISLQSQQLKTLRERGLVSELNAIELEQLLVNLYEQQGKCERIKNFPYPRQFATINQMFVRLFSFLIPFGVLNEFQKLGAHMVWLTLPFSVTVGWIFMTMERVGESTENPFEGSANDVPITSMSRTIEIDLREMLDEQNIPPAIGPQNNILL</sequence>
<keyword evidence="3" id="KW-1003">Cell membrane</keyword>
<evidence type="ECO:0000256" key="6">
    <source>
        <dbReference type="ARBA" id="ARBA00023065"/>
    </source>
</evidence>
<comment type="similarity">
    <text evidence="8">Belongs to the anion channel-forming bestrophin (TC 1.A.46) family.</text>
</comment>